<dbReference type="PANTHER" id="PTHR22749">
    <property type="entry name" value="RIBOFLAVIN KINASE/FMN ADENYLYLTRANSFERASE"/>
    <property type="match status" value="1"/>
</dbReference>
<evidence type="ECO:0000256" key="6">
    <source>
        <dbReference type="ARBA" id="ARBA00022679"/>
    </source>
</evidence>
<keyword evidence="18" id="KW-1185">Reference proteome</keyword>
<evidence type="ECO:0000313" key="17">
    <source>
        <dbReference type="EMBL" id="SHG84391.1"/>
    </source>
</evidence>
<evidence type="ECO:0000256" key="14">
    <source>
        <dbReference type="ARBA" id="ARBA00049494"/>
    </source>
</evidence>
<keyword evidence="8 15" id="KW-0547">Nucleotide-binding</keyword>
<evidence type="ECO:0000256" key="12">
    <source>
        <dbReference type="ARBA" id="ARBA00023268"/>
    </source>
</evidence>
<dbReference type="OrthoDB" id="9803667at2"/>
<keyword evidence="10 15" id="KW-0274">FAD</keyword>
<keyword evidence="4 15" id="KW-0285">Flavoprotein</keyword>
<keyword evidence="12" id="KW-0511">Multifunctional enzyme</keyword>
<dbReference type="UniPathway" id="UPA00276">
    <property type="reaction ID" value="UER00406"/>
</dbReference>
<dbReference type="SUPFAM" id="SSF82114">
    <property type="entry name" value="Riboflavin kinase-like"/>
    <property type="match status" value="1"/>
</dbReference>
<comment type="pathway">
    <text evidence="3 15">Cofactor biosynthesis; FMN biosynthesis; FMN from riboflavin (ATP route): step 1/1.</text>
</comment>
<evidence type="ECO:0000313" key="18">
    <source>
        <dbReference type="Proteomes" id="UP000184079"/>
    </source>
</evidence>
<dbReference type="InterPro" id="IPR014729">
    <property type="entry name" value="Rossmann-like_a/b/a_fold"/>
</dbReference>
<feature type="domain" description="Riboflavin kinase" evidence="16">
    <location>
        <begin position="185"/>
        <end position="311"/>
    </location>
</feature>
<dbReference type="NCBIfam" id="TIGR00083">
    <property type="entry name" value="ribF"/>
    <property type="match status" value="1"/>
</dbReference>
<dbReference type="Gene3D" id="3.40.50.620">
    <property type="entry name" value="HUPs"/>
    <property type="match status" value="1"/>
</dbReference>
<reference evidence="18" key="1">
    <citation type="submission" date="2016-11" db="EMBL/GenBank/DDBJ databases">
        <authorList>
            <person name="Varghese N."/>
            <person name="Submissions S."/>
        </authorList>
    </citation>
    <scope>NUCLEOTIDE SEQUENCE [LARGE SCALE GENOMIC DNA]</scope>
    <source>
        <strain evidence="18">CGMCC 1.6496</strain>
    </source>
</reference>
<keyword evidence="5 15" id="KW-0288">FMN</keyword>
<evidence type="ECO:0000256" key="2">
    <source>
        <dbReference type="ARBA" id="ARBA00004726"/>
    </source>
</evidence>
<evidence type="ECO:0000256" key="10">
    <source>
        <dbReference type="ARBA" id="ARBA00022827"/>
    </source>
</evidence>
<proteinExistence type="inferred from homology"/>
<comment type="function">
    <text evidence="1">Catalyzes the phosphorylation of riboflavin to FMN followed by the adenylation of FMN to FAD.</text>
</comment>
<protein>
    <recommendedName>
        <fullName evidence="15">Riboflavin biosynthesis protein</fullName>
    </recommendedName>
    <domain>
        <recommendedName>
            <fullName evidence="15">Riboflavin kinase</fullName>
            <ecNumber evidence="15">2.7.1.26</ecNumber>
        </recommendedName>
        <alternativeName>
            <fullName evidence="15">Flavokinase</fullName>
        </alternativeName>
    </domain>
    <domain>
        <recommendedName>
            <fullName evidence="15">FMN adenylyltransferase</fullName>
            <ecNumber evidence="15">2.7.7.2</ecNumber>
        </recommendedName>
        <alternativeName>
            <fullName evidence="15">FAD pyrophosphorylase</fullName>
        </alternativeName>
        <alternativeName>
            <fullName evidence="15">FAD synthase</fullName>
        </alternativeName>
    </domain>
</protein>
<dbReference type="InterPro" id="IPR015865">
    <property type="entry name" value="Riboflavin_kinase_bac/euk"/>
</dbReference>
<evidence type="ECO:0000256" key="15">
    <source>
        <dbReference type="PIRNR" id="PIRNR004491"/>
    </source>
</evidence>
<dbReference type="EMBL" id="FQXD01000002">
    <property type="protein sequence ID" value="SHG84391.1"/>
    <property type="molecule type" value="Genomic_DNA"/>
</dbReference>
<dbReference type="InterPro" id="IPR023465">
    <property type="entry name" value="Riboflavin_kinase_dom_sf"/>
</dbReference>
<keyword evidence="9 15" id="KW-0418">Kinase</keyword>
<dbReference type="Proteomes" id="UP000184079">
    <property type="component" value="Unassembled WGS sequence"/>
</dbReference>
<dbReference type="Pfam" id="PF01687">
    <property type="entry name" value="Flavokinase"/>
    <property type="match status" value="1"/>
</dbReference>
<dbReference type="GO" id="GO:0005524">
    <property type="term" value="F:ATP binding"/>
    <property type="evidence" value="ECO:0007669"/>
    <property type="project" value="UniProtKB-UniRule"/>
</dbReference>
<evidence type="ECO:0000256" key="4">
    <source>
        <dbReference type="ARBA" id="ARBA00022630"/>
    </source>
</evidence>
<sequence>MRTIELTYPHMLILEELPETVAAIGFFDGIHKGHQHVIKTAINEAKNRNMESAVITFYPHPSVVLRKEKQQVKYITPLREKQEILKRLGVDKLYIITFNSELAALQPEAFINHFIKGLHIKHLVAGFDFSYGHKGSGNIDTIHDHARGAFTFTKVDKVQCDNEKISSTRIRKLLSSGEVEKANILLGRPLLVDGLVVKGAQRGKQMEYPTANVMTNQEALLPKPGIYAVKIFYKQEKYEGMASLGFNPTFEDNLKEPILEVHIFDYNNELYGEELLIEFHSFVRDEIKFDGMNDLKVQIAQDEKQIRQLFANHHNDLSKCE</sequence>
<evidence type="ECO:0000256" key="13">
    <source>
        <dbReference type="ARBA" id="ARBA00047880"/>
    </source>
</evidence>
<keyword evidence="6 15" id="KW-0808">Transferase</keyword>
<comment type="pathway">
    <text evidence="2 15">Cofactor biosynthesis; FAD biosynthesis; FAD from FMN: step 1/1.</text>
</comment>
<dbReference type="FunFam" id="2.40.30.30:FF:000003">
    <property type="entry name" value="Riboflavin biosynthesis protein"/>
    <property type="match status" value="1"/>
</dbReference>
<evidence type="ECO:0000256" key="7">
    <source>
        <dbReference type="ARBA" id="ARBA00022695"/>
    </source>
</evidence>
<dbReference type="EC" id="2.7.7.2" evidence="15"/>
<gene>
    <name evidence="17" type="ORF">SAMN05421807_10259</name>
</gene>
<keyword evidence="11 15" id="KW-0067">ATP-binding</keyword>
<evidence type="ECO:0000256" key="11">
    <source>
        <dbReference type="ARBA" id="ARBA00022840"/>
    </source>
</evidence>
<dbReference type="EC" id="2.7.1.26" evidence="15"/>
<organism evidence="17 18">
    <name type="scientific">Virgibacillus chiguensis</name>
    <dbReference type="NCBI Taxonomy" id="411959"/>
    <lineage>
        <taxon>Bacteria</taxon>
        <taxon>Bacillati</taxon>
        <taxon>Bacillota</taxon>
        <taxon>Bacilli</taxon>
        <taxon>Bacillales</taxon>
        <taxon>Bacillaceae</taxon>
        <taxon>Virgibacillus</taxon>
    </lineage>
</organism>
<accession>A0A1M5N4E1</accession>
<evidence type="ECO:0000256" key="9">
    <source>
        <dbReference type="ARBA" id="ARBA00022777"/>
    </source>
</evidence>
<dbReference type="Gene3D" id="2.40.30.30">
    <property type="entry name" value="Riboflavin kinase-like"/>
    <property type="match status" value="1"/>
</dbReference>
<dbReference type="SUPFAM" id="SSF52374">
    <property type="entry name" value="Nucleotidylyl transferase"/>
    <property type="match status" value="1"/>
</dbReference>
<dbReference type="AlphaFoldDB" id="A0A1M5N4E1"/>
<dbReference type="NCBIfam" id="NF004162">
    <property type="entry name" value="PRK05627.1-5"/>
    <property type="match status" value="1"/>
</dbReference>
<keyword evidence="7 15" id="KW-0548">Nucleotidyltransferase</keyword>
<dbReference type="GO" id="GO:0003919">
    <property type="term" value="F:FMN adenylyltransferase activity"/>
    <property type="evidence" value="ECO:0007669"/>
    <property type="project" value="UniProtKB-UniRule"/>
</dbReference>
<dbReference type="FunFam" id="3.40.50.620:FF:000021">
    <property type="entry name" value="Riboflavin biosynthesis protein"/>
    <property type="match status" value="1"/>
</dbReference>
<comment type="similarity">
    <text evidence="15">Belongs to the ribF family.</text>
</comment>
<comment type="catalytic activity">
    <reaction evidence="13 15">
        <text>riboflavin + ATP = FMN + ADP + H(+)</text>
        <dbReference type="Rhea" id="RHEA:14357"/>
        <dbReference type="ChEBI" id="CHEBI:15378"/>
        <dbReference type="ChEBI" id="CHEBI:30616"/>
        <dbReference type="ChEBI" id="CHEBI:57986"/>
        <dbReference type="ChEBI" id="CHEBI:58210"/>
        <dbReference type="ChEBI" id="CHEBI:456216"/>
        <dbReference type="EC" id="2.7.1.26"/>
    </reaction>
</comment>
<dbReference type="InterPro" id="IPR023468">
    <property type="entry name" value="Riboflavin_kinase"/>
</dbReference>
<dbReference type="InterPro" id="IPR015864">
    <property type="entry name" value="FAD_synthase"/>
</dbReference>
<dbReference type="SMART" id="SM00904">
    <property type="entry name" value="Flavokinase"/>
    <property type="match status" value="1"/>
</dbReference>
<dbReference type="GO" id="GO:0008531">
    <property type="term" value="F:riboflavin kinase activity"/>
    <property type="evidence" value="ECO:0007669"/>
    <property type="project" value="UniProtKB-UniRule"/>
</dbReference>
<evidence type="ECO:0000256" key="3">
    <source>
        <dbReference type="ARBA" id="ARBA00005201"/>
    </source>
</evidence>
<dbReference type="Pfam" id="PF06574">
    <property type="entry name" value="FAD_syn"/>
    <property type="match status" value="1"/>
</dbReference>
<evidence type="ECO:0000256" key="5">
    <source>
        <dbReference type="ARBA" id="ARBA00022643"/>
    </source>
</evidence>
<evidence type="ECO:0000256" key="8">
    <source>
        <dbReference type="ARBA" id="ARBA00022741"/>
    </source>
</evidence>
<dbReference type="GO" id="GO:0009231">
    <property type="term" value="P:riboflavin biosynthetic process"/>
    <property type="evidence" value="ECO:0007669"/>
    <property type="project" value="InterPro"/>
</dbReference>
<comment type="catalytic activity">
    <reaction evidence="14 15">
        <text>FMN + ATP + H(+) = FAD + diphosphate</text>
        <dbReference type="Rhea" id="RHEA:17237"/>
        <dbReference type="ChEBI" id="CHEBI:15378"/>
        <dbReference type="ChEBI" id="CHEBI:30616"/>
        <dbReference type="ChEBI" id="CHEBI:33019"/>
        <dbReference type="ChEBI" id="CHEBI:57692"/>
        <dbReference type="ChEBI" id="CHEBI:58210"/>
        <dbReference type="EC" id="2.7.7.2"/>
    </reaction>
</comment>
<dbReference type="NCBIfam" id="NF004160">
    <property type="entry name" value="PRK05627.1-3"/>
    <property type="match status" value="1"/>
</dbReference>
<name>A0A1M5N4E1_9BACI</name>
<dbReference type="InterPro" id="IPR002606">
    <property type="entry name" value="Riboflavin_kinase_bac"/>
</dbReference>
<dbReference type="PANTHER" id="PTHR22749:SF6">
    <property type="entry name" value="RIBOFLAVIN KINASE"/>
    <property type="match status" value="1"/>
</dbReference>
<dbReference type="PIRSF" id="PIRSF004491">
    <property type="entry name" value="FAD_Synth"/>
    <property type="match status" value="1"/>
</dbReference>
<dbReference type="RefSeq" id="WP_073004996.1">
    <property type="nucleotide sequence ID" value="NZ_FQXD01000002.1"/>
</dbReference>
<evidence type="ECO:0000256" key="1">
    <source>
        <dbReference type="ARBA" id="ARBA00002121"/>
    </source>
</evidence>
<dbReference type="GO" id="GO:0006747">
    <property type="term" value="P:FAD biosynthetic process"/>
    <property type="evidence" value="ECO:0007669"/>
    <property type="project" value="UniProtKB-UniRule"/>
</dbReference>
<evidence type="ECO:0000259" key="16">
    <source>
        <dbReference type="SMART" id="SM00904"/>
    </source>
</evidence>
<dbReference type="UniPathway" id="UPA00277">
    <property type="reaction ID" value="UER00407"/>
</dbReference>
<dbReference type="GO" id="GO:0009398">
    <property type="term" value="P:FMN biosynthetic process"/>
    <property type="evidence" value="ECO:0007669"/>
    <property type="project" value="UniProtKB-UniRule"/>
</dbReference>
<dbReference type="CDD" id="cd02064">
    <property type="entry name" value="FAD_synthetase_N"/>
    <property type="match status" value="1"/>
</dbReference>